<dbReference type="Pfam" id="PF24696">
    <property type="entry name" value="UGSC"/>
    <property type="match status" value="1"/>
</dbReference>
<protein>
    <recommendedName>
        <fullName evidence="1">UGSC-like domain-containing protein</fullName>
    </recommendedName>
</protein>
<dbReference type="AlphaFoldDB" id="A0A382B9Q3"/>
<accession>A0A382B9Q3</accession>
<evidence type="ECO:0000313" key="2">
    <source>
        <dbReference type="EMBL" id="SVB09993.1"/>
    </source>
</evidence>
<name>A0A382B9Q3_9ZZZZ</name>
<feature type="domain" description="UGSC-like" evidence="1">
    <location>
        <begin position="2"/>
        <end position="57"/>
    </location>
</feature>
<dbReference type="EMBL" id="UINC01028644">
    <property type="protein sequence ID" value="SVB09993.1"/>
    <property type="molecule type" value="Genomic_DNA"/>
</dbReference>
<sequence>MSVITSSFTRAAHARTTALGMPGARIVVIPSPLVTKSVDDVRQMAHDFAPEIVGLLTSEVSAT</sequence>
<evidence type="ECO:0000259" key="1">
    <source>
        <dbReference type="Pfam" id="PF24696"/>
    </source>
</evidence>
<organism evidence="2">
    <name type="scientific">marine metagenome</name>
    <dbReference type="NCBI Taxonomy" id="408172"/>
    <lineage>
        <taxon>unclassified sequences</taxon>
        <taxon>metagenomes</taxon>
        <taxon>ecological metagenomes</taxon>
    </lineage>
</organism>
<reference evidence="2" key="1">
    <citation type="submission" date="2018-05" db="EMBL/GenBank/DDBJ databases">
        <authorList>
            <person name="Lanie J.A."/>
            <person name="Ng W.-L."/>
            <person name="Kazmierczak K.M."/>
            <person name="Andrzejewski T.M."/>
            <person name="Davidsen T.M."/>
            <person name="Wayne K.J."/>
            <person name="Tettelin H."/>
            <person name="Glass J.I."/>
            <person name="Rusch D."/>
            <person name="Podicherti R."/>
            <person name="Tsui H.-C.T."/>
            <person name="Winkler M.E."/>
        </authorList>
    </citation>
    <scope>NUCLEOTIDE SEQUENCE</scope>
</reference>
<gene>
    <name evidence="2" type="ORF">METZ01_LOCUS162847</name>
</gene>
<proteinExistence type="predicted"/>
<dbReference type="InterPro" id="IPR057767">
    <property type="entry name" value="UGSC-like_dom"/>
</dbReference>